<dbReference type="SUPFAM" id="SSF56112">
    <property type="entry name" value="Protein kinase-like (PK-like)"/>
    <property type="match status" value="1"/>
</dbReference>
<dbReference type="InterPro" id="IPR017441">
    <property type="entry name" value="Protein_kinase_ATP_BS"/>
</dbReference>
<accession>A0AAW1ANL6</accession>
<keyword evidence="10" id="KW-0479">Metal-binding</keyword>
<evidence type="ECO:0000259" key="26">
    <source>
        <dbReference type="PROSITE" id="PS50108"/>
    </source>
</evidence>
<feature type="domain" description="Phorbol-ester/DAG-type" evidence="25">
    <location>
        <begin position="1110"/>
        <end position="1159"/>
    </location>
</feature>
<dbReference type="FunFam" id="3.30.200.20:FF:001209">
    <property type="entry name" value="Serine/threonine-protein kinase MRCK beta"/>
    <property type="match status" value="1"/>
</dbReference>
<reference evidence="29 30" key="1">
    <citation type="journal article" date="2024" name="Proc. Natl. Acad. Sci. U.S.A.">
        <title>The genetic regulatory architecture and epigenomic basis for age-related changes in rattlesnake venom.</title>
        <authorList>
            <person name="Hogan M.P."/>
            <person name="Holding M.L."/>
            <person name="Nystrom G.S."/>
            <person name="Colston T.J."/>
            <person name="Bartlett D.A."/>
            <person name="Mason A.J."/>
            <person name="Ellsworth S.A."/>
            <person name="Rautsaw R.M."/>
            <person name="Lawrence K.C."/>
            <person name="Strickland J.L."/>
            <person name="He B."/>
            <person name="Fraser P."/>
            <person name="Margres M.J."/>
            <person name="Gilbert D.M."/>
            <person name="Gibbs H.L."/>
            <person name="Parkinson C.L."/>
            <person name="Rokyta D.R."/>
        </authorList>
    </citation>
    <scope>NUCLEOTIDE SEQUENCE [LARGE SCALE GENOMIC DNA]</scope>
    <source>
        <strain evidence="29">DRR0105</strain>
    </source>
</reference>
<name>A0AAW1ANL6_CROAD</name>
<feature type="domain" description="PH" evidence="23">
    <location>
        <begin position="1179"/>
        <end position="1295"/>
    </location>
</feature>
<gene>
    <name evidence="29" type="ORF">NXF25_018713</name>
</gene>
<dbReference type="InterPro" id="IPR031597">
    <property type="entry name" value="KELK"/>
</dbReference>
<keyword evidence="7" id="KW-0723">Serine/threonine-protein kinase</keyword>
<dbReference type="PROSITE" id="PS00479">
    <property type="entry name" value="ZF_DAG_PE_1"/>
    <property type="match status" value="1"/>
</dbReference>
<dbReference type="InterPro" id="IPR001849">
    <property type="entry name" value="PH_domain"/>
</dbReference>
<evidence type="ECO:0000256" key="20">
    <source>
        <dbReference type="PROSITE-ProRule" id="PRU10141"/>
    </source>
</evidence>
<evidence type="ECO:0000256" key="15">
    <source>
        <dbReference type="ARBA" id="ARBA00022840"/>
    </source>
</evidence>
<keyword evidence="14" id="KW-0862">Zinc</keyword>
<evidence type="ECO:0000259" key="24">
    <source>
        <dbReference type="PROSITE" id="PS50011"/>
    </source>
</evidence>
<comment type="catalytic activity">
    <reaction evidence="18">
        <text>L-threonyl-[protein] + ATP = O-phospho-L-threonyl-[protein] + ADP + H(+)</text>
        <dbReference type="Rhea" id="RHEA:46608"/>
        <dbReference type="Rhea" id="RHEA-COMP:11060"/>
        <dbReference type="Rhea" id="RHEA-COMP:11605"/>
        <dbReference type="ChEBI" id="CHEBI:15378"/>
        <dbReference type="ChEBI" id="CHEBI:30013"/>
        <dbReference type="ChEBI" id="CHEBI:30616"/>
        <dbReference type="ChEBI" id="CHEBI:61977"/>
        <dbReference type="ChEBI" id="CHEBI:456216"/>
        <dbReference type="EC" id="2.7.11.1"/>
    </reaction>
</comment>
<dbReference type="GO" id="GO:0008270">
    <property type="term" value="F:zinc ion binding"/>
    <property type="evidence" value="ECO:0007669"/>
    <property type="project" value="UniProtKB-KW"/>
</dbReference>
<dbReference type="PROSITE" id="PS50003">
    <property type="entry name" value="PH_DOMAIN"/>
    <property type="match status" value="1"/>
</dbReference>
<dbReference type="PROSITE" id="PS00108">
    <property type="entry name" value="PROTEIN_KINASE_ST"/>
    <property type="match status" value="1"/>
</dbReference>
<feature type="compositionally biased region" description="Low complexity" evidence="22">
    <location>
        <begin position="1749"/>
        <end position="1772"/>
    </location>
</feature>
<dbReference type="Pfam" id="PF00130">
    <property type="entry name" value="C1_1"/>
    <property type="match status" value="1"/>
</dbReference>
<feature type="region of interest" description="Disordered" evidence="22">
    <location>
        <begin position="1710"/>
        <end position="1772"/>
    </location>
</feature>
<feature type="domain" description="AGC-kinase C-terminal" evidence="28">
    <location>
        <begin position="510"/>
        <end position="580"/>
    </location>
</feature>
<dbReference type="Gene3D" id="1.10.510.10">
    <property type="entry name" value="Transferase(Phosphotransferase) domain 1"/>
    <property type="match status" value="1"/>
</dbReference>
<evidence type="ECO:0000256" key="7">
    <source>
        <dbReference type="ARBA" id="ARBA00022527"/>
    </source>
</evidence>
<dbReference type="SUPFAM" id="SSF50729">
    <property type="entry name" value="PH domain-like"/>
    <property type="match status" value="1"/>
</dbReference>
<dbReference type="SMART" id="SM00133">
    <property type="entry name" value="S_TK_X"/>
    <property type="match status" value="1"/>
</dbReference>
<evidence type="ECO:0000256" key="11">
    <source>
        <dbReference type="ARBA" id="ARBA00022741"/>
    </source>
</evidence>
<dbReference type="GO" id="GO:0031032">
    <property type="term" value="P:actomyosin structure organization"/>
    <property type="evidence" value="ECO:0007669"/>
    <property type="project" value="TreeGrafter"/>
</dbReference>
<dbReference type="InterPro" id="IPR000719">
    <property type="entry name" value="Prot_kinase_dom"/>
</dbReference>
<feature type="coiled-coil region" evidence="21">
    <location>
        <begin position="590"/>
        <end position="805"/>
    </location>
</feature>
<dbReference type="InterPro" id="IPR008271">
    <property type="entry name" value="Ser/Thr_kinase_AS"/>
</dbReference>
<dbReference type="InterPro" id="IPR050839">
    <property type="entry name" value="Rho-assoc_Ser/Thr_Kinase"/>
</dbReference>
<dbReference type="FunFam" id="1.10.510.10:FF:000014">
    <property type="entry name" value="Non-specific serine/threonine protein kinase"/>
    <property type="match status" value="1"/>
</dbReference>
<feature type="region of interest" description="Disordered" evidence="22">
    <location>
        <begin position="1063"/>
        <end position="1105"/>
    </location>
</feature>
<evidence type="ECO:0000256" key="19">
    <source>
        <dbReference type="ARBA" id="ARBA00048679"/>
    </source>
</evidence>
<evidence type="ECO:0000256" key="2">
    <source>
        <dbReference type="ARBA" id="ARBA00004496"/>
    </source>
</evidence>
<evidence type="ECO:0000256" key="12">
    <source>
        <dbReference type="ARBA" id="ARBA00022771"/>
    </source>
</evidence>
<feature type="domain" description="CNH" evidence="27">
    <location>
        <begin position="1321"/>
        <end position="1591"/>
    </location>
</feature>
<dbReference type="Pfam" id="PF08826">
    <property type="entry name" value="DMPK_coil"/>
    <property type="match status" value="1"/>
</dbReference>
<dbReference type="SMART" id="SM00036">
    <property type="entry name" value="CNH"/>
    <property type="match status" value="1"/>
</dbReference>
<feature type="domain" description="Protein kinase" evidence="24">
    <location>
        <begin position="243"/>
        <end position="509"/>
    </location>
</feature>
<feature type="compositionally biased region" description="Polar residues" evidence="22">
    <location>
        <begin position="1731"/>
        <end position="1746"/>
    </location>
</feature>
<dbReference type="SUPFAM" id="SSF57889">
    <property type="entry name" value="Cysteine-rich domain"/>
    <property type="match status" value="1"/>
</dbReference>
<feature type="binding site" evidence="20">
    <location>
        <position position="272"/>
    </location>
    <ligand>
        <name>ATP</name>
        <dbReference type="ChEBI" id="CHEBI:30616"/>
    </ligand>
</feature>
<feature type="compositionally biased region" description="Basic and acidic residues" evidence="22">
    <location>
        <begin position="1070"/>
        <end position="1087"/>
    </location>
</feature>
<evidence type="ECO:0000256" key="22">
    <source>
        <dbReference type="SAM" id="MobiDB-lite"/>
    </source>
</evidence>
<evidence type="ECO:0000256" key="14">
    <source>
        <dbReference type="ARBA" id="ARBA00022833"/>
    </source>
</evidence>
<evidence type="ECO:0000256" key="10">
    <source>
        <dbReference type="ARBA" id="ARBA00022723"/>
    </source>
</evidence>
<dbReference type="Gene3D" id="1.20.5.340">
    <property type="match status" value="1"/>
</dbReference>
<dbReference type="GO" id="GO:0004674">
    <property type="term" value="F:protein serine/threonine kinase activity"/>
    <property type="evidence" value="ECO:0007669"/>
    <property type="project" value="UniProtKB-KW"/>
</dbReference>
<dbReference type="CDD" id="cd01243">
    <property type="entry name" value="PH_MRCK"/>
    <property type="match status" value="1"/>
</dbReference>
<evidence type="ECO:0000256" key="6">
    <source>
        <dbReference type="ARBA" id="ARBA00022490"/>
    </source>
</evidence>
<evidence type="ECO:0000256" key="13">
    <source>
        <dbReference type="ARBA" id="ARBA00022777"/>
    </source>
</evidence>
<proteinExistence type="inferred from homology"/>
<dbReference type="InterPro" id="IPR011993">
    <property type="entry name" value="PH-like_dom_sf"/>
</dbReference>
<dbReference type="EMBL" id="JAOTOJ010000019">
    <property type="protein sequence ID" value="KAK9391383.1"/>
    <property type="molecule type" value="Genomic_DNA"/>
</dbReference>
<dbReference type="FunFam" id="2.30.29.30:FF:000242">
    <property type="entry name" value="serine/threonine-protein kinase MRCK gamma isoform X1"/>
    <property type="match status" value="1"/>
</dbReference>
<keyword evidence="16 21" id="KW-0175">Coiled coil</keyword>
<dbReference type="InterPro" id="IPR017892">
    <property type="entry name" value="Pkinase_C"/>
</dbReference>
<dbReference type="GO" id="GO:0005737">
    <property type="term" value="C:cytoplasm"/>
    <property type="evidence" value="ECO:0007669"/>
    <property type="project" value="UniProtKB-SubCell"/>
</dbReference>
<dbReference type="Gene3D" id="2.30.29.30">
    <property type="entry name" value="Pleckstrin-homology domain (PH domain)/Phosphotyrosine-binding domain (PTB)"/>
    <property type="match status" value="1"/>
</dbReference>
<dbReference type="SMART" id="SM00220">
    <property type="entry name" value="S_TKc"/>
    <property type="match status" value="1"/>
</dbReference>
<dbReference type="InterPro" id="IPR002219">
    <property type="entry name" value="PKC_DAG/PE"/>
</dbReference>
<evidence type="ECO:0000256" key="18">
    <source>
        <dbReference type="ARBA" id="ARBA00047899"/>
    </source>
</evidence>
<dbReference type="Pfam" id="PF00780">
    <property type="entry name" value="CNH"/>
    <property type="match status" value="1"/>
</dbReference>
<dbReference type="PROSITE" id="PS50081">
    <property type="entry name" value="ZF_DAG_PE_2"/>
    <property type="match status" value="1"/>
</dbReference>
<evidence type="ECO:0000313" key="29">
    <source>
        <dbReference type="EMBL" id="KAK9391383.1"/>
    </source>
</evidence>
<keyword evidence="6" id="KW-0963">Cytoplasm</keyword>
<comment type="similarity">
    <text evidence="4">Belongs to the protein kinase superfamily. AGC Ser/Thr protein kinase family. DMPK subfamily.</text>
</comment>
<dbReference type="EC" id="2.7.11.1" evidence="5"/>
<evidence type="ECO:0000259" key="23">
    <source>
        <dbReference type="PROSITE" id="PS50003"/>
    </source>
</evidence>
<dbReference type="Gene3D" id="3.30.200.20">
    <property type="entry name" value="Phosphorylase Kinase, domain 1"/>
    <property type="match status" value="1"/>
</dbReference>
<keyword evidence="17" id="KW-0966">Cell projection</keyword>
<comment type="cofactor">
    <cofactor evidence="1">
        <name>Mg(2+)</name>
        <dbReference type="ChEBI" id="CHEBI:18420"/>
    </cofactor>
</comment>
<evidence type="ECO:0000256" key="9">
    <source>
        <dbReference type="ARBA" id="ARBA00022679"/>
    </source>
</evidence>
<evidence type="ECO:0000313" key="30">
    <source>
        <dbReference type="Proteomes" id="UP001474421"/>
    </source>
</evidence>
<dbReference type="InterPro" id="IPR014930">
    <property type="entry name" value="Myotonic_dystrophy_kinase_coil"/>
</dbReference>
<keyword evidence="8" id="KW-0597">Phosphoprotein</keyword>
<dbReference type="Proteomes" id="UP001474421">
    <property type="component" value="Unassembled WGS sequence"/>
</dbReference>
<dbReference type="PANTHER" id="PTHR22988">
    <property type="entry name" value="MYOTONIC DYSTROPHY S/T KINASE-RELATED"/>
    <property type="match status" value="1"/>
</dbReference>
<keyword evidence="13 29" id="KW-0418">Kinase</keyword>
<dbReference type="InterPro" id="IPR046349">
    <property type="entry name" value="C1-like_sf"/>
</dbReference>
<evidence type="ECO:0000259" key="25">
    <source>
        <dbReference type="PROSITE" id="PS50081"/>
    </source>
</evidence>
<evidence type="ECO:0000256" key="21">
    <source>
        <dbReference type="SAM" id="Coils"/>
    </source>
</evidence>
<dbReference type="PROSITE" id="PS50219">
    <property type="entry name" value="CNH"/>
    <property type="match status" value="1"/>
</dbReference>
<sequence>MTWGHPTLPTHPLSCSSKEFKFQQQDSLPSWPVIGGRCITAGENAQPKCLLSPSARQPGKANLLWWPSCPSRSKRILRVEEPDPNSQDPANQGGEVPTVVHGVSGLLRSATALETNAGYAFAERGNQPSCGSPSCTEDSGFVALTEAGRWGGGLLLDGESRFTKPGRAGHTICPTHPGQRPSSCGQENGSIHYSSHCGFCASSISQGRKKSSRKDSSFWKPQGPSASPLVARAKQLSLRREDFEILKVIGRGAFGEVAVVRMRQTEKIYAMKILHKWEMLKRAETACFREERDVLVHGDQQWITTLHYAFQDEHYLYLVMDYYAGGDLLTLLSKFEDRLPEDMACFYLAEMVLAIHSLHQLQYVHRDIKPDNILIDTSGHIRLADFGSCLRLAPDGTVQSPVAVGTPDYISPEILQAMEDRKGKYGPQCDWWSLGVCMYELLFGETPFYAESLVETYGKIMNHEDHLQFPPDITDVSESAKDLIRKLLCRQEVRLGRKGIEDFKCHPFFEGIDWEELHKSPPPFVPEVTSPADTSNFDVDDDTLKEAETLPPIPHATFLAHHLPFAGFTYISGIPFPERPPVSPPTSSSISWLEKRIRQLEQEKLDLSRKLQGSLAKSPSKTSAKDVEIRSLQNEAATLKRQLTENQLENDKMQKQYHNRIALGQVKALEERVSFLEQEKKDALQGLSELQEQLQAQGWELQEEQERHRETAEELQSAEAKCGELQAQLLRHSRMLRERLEETEAAARRVEGLRKELARTESGRKELELRIESLVGEVSKQRKGRERAEQLMRKLKEELEELRAKPSTGLFQRSSSRRRPEPCGAWTEELQAKGRQVEALTKQVAELQEQLEEARRQRCENTEPNRGGQVATGSSCSARRPPGDQVDSRGNDTLHPGPGSCTSESHKASFTNWEIQIADILKWVSEEKESRGHLQAMATRMMNEMEALKQAGSQSPGPKTPDTLWKARRLQKVEASAKLEMQSALEAEIRAKQTVQTELERLKVAHLGLERQLQEAAQQNRTLRQELEKTKGELKARSLEGLKSQTPLIPFFFRSTSKDAIAFGNSPDSQEARRPSEEAQLHPEGRKSLQSNAGPPLAESSHSGCLKPRTHSFKTHSFLAPTKCMRCTSLMVGLVRQGLACETCNFVCHVSCVAGASICPVPPDQLQKTLGVNPVNGTGTAFEGYLSVPKPSGVRKGWHKAFVVVSDFKIFLFDASEGKISPGVMHVTDMRDEQFSVAPVLASDVIHASNKDVPCIFRVTSAQLSCPPTTSSMLFLADSEAEMRRWTQVLSELHQLLRQNRHCERAVYVLKEAYDNGLPFIPHALSAAIIDRDRLALGTDDGVFLVNLRTNDVLQLGDCRRVQLLLVSPEAQLLSVLCGKNHGVRIFSWAELETPEALGTKMVEAKGCQAVAVGLICCNTTPVLCVACKRQVLCFQLTATHPPYRRIKEIQAPGYVQCLDVLGDRLCVGYPSGFSLYPLLNEGSPVSLPHADDVRASAVAQMEALKAMEVSLSEFILCFSGFGLYVDAHGHRSRSQELMWPAAPLSCCYNAPYLSVFSENSLDIFDVRKAEWIQTICLKKVRALNPEGSLCTFGSEKVRLTYLRNKGADQDEFEIPQTTDNSRRYLMRTRHKRCFSFRISEEESQHQRREMMRNPSLRARLISSPSNFNHLVHVGPSEKQHQLQDLHLAQEEKRREADGRMRCSSLSEMRRPLPEDHNGSPLGPAAFQRLKTGSSVSDNSSLTPPSLFSDVSSLGEVSDSSLPSSPRSTSTT</sequence>
<dbReference type="GO" id="GO:0030027">
    <property type="term" value="C:lamellipodium"/>
    <property type="evidence" value="ECO:0007669"/>
    <property type="project" value="UniProtKB-SubCell"/>
</dbReference>
<dbReference type="GO" id="GO:0005524">
    <property type="term" value="F:ATP binding"/>
    <property type="evidence" value="ECO:0007669"/>
    <property type="project" value="UniProtKB-UniRule"/>
</dbReference>
<dbReference type="InterPro" id="IPR000961">
    <property type="entry name" value="AGC-kinase_C"/>
</dbReference>
<dbReference type="GO" id="GO:0005856">
    <property type="term" value="C:cytoskeleton"/>
    <property type="evidence" value="ECO:0007669"/>
    <property type="project" value="TreeGrafter"/>
</dbReference>
<evidence type="ECO:0000256" key="17">
    <source>
        <dbReference type="ARBA" id="ARBA00023273"/>
    </source>
</evidence>
<dbReference type="PANTHER" id="PTHR22988:SF22">
    <property type="entry name" value="SERINE_THREONINE-PROTEIN KINASE MRCK GAMMA"/>
    <property type="match status" value="1"/>
</dbReference>
<feature type="domain" description="CRIB" evidence="26">
    <location>
        <begin position="1662"/>
        <end position="1675"/>
    </location>
</feature>
<evidence type="ECO:0000256" key="8">
    <source>
        <dbReference type="ARBA" id="ARBA00022553"/>
    </source>
</evidence>
<feature type="coiled-coil region" evidence="21">
    <location>
        <begin position="985"/>
        <end position="1033"/>
    </location>
</feature>
<keyword evidence="11 20" id="KW-0547">Nucleotide-binding</keyword>
<dbReference type="Pfam" id="PF15796">
    <property type="entry name" value="KELK"/>
    <property type="match status" value="1"/>
</dbReference>
<dbReference type="PROSITE" id="PS00107">
    <property type="entry name" value="PROTEIN_KINASE_ATP"/>
    <property type="match status" value="1"/>
</dbReference>
<dbReference type="CDD" id="cd05597">
    <property type="entry name" value="STKc_DMPK_like"/>
    <property type="match status" value="1"/>
</dbReference>
<evidence type="ECO:0000259" key="27">
    <source>
        <dbReference type="PROSITE" id="PS50219"/>
    </source>
</evidence>
<keyword evidence="30" id="KW-1185">Reference proteome</keyword>
<keyword evidence="12" id="KW-0863">Zinc-finger</keyword>
<dbReference type="InterPro" id="IPR011009">
    <property type="entry name" value="Kinase-like_dom_sf"/>
</dbReference>
<evidence type="ECO:0000256" key="16">
    <source>
        <dbReference type="ARBA" id="ARBA00023054"/>
    </source>
</evidence>
<organism evidence="29 30">
    <name type="scientific">Crotalus adamanteus</name>
    <name type="common">Eastern diamondback rattlesnake</name>
    <dbReference type="NCBI Taxonomy" id="8729"/>
    <lineage>
        <taxon>Eukaryota</taxon>
        <taxon>Metazoa</taxon>
        <taxon>Chordata</taxon>
        <taxon>Craniata</taxon>
        <taxon>Vertebrata</taxon>
        <taxon>Euteleostomi</taxon>
        <taxon>Lepidosauria</taxon>
        <taxon>Squamata</taxon>
        <taxon>Bifurcata</taxon>
        <taxon>Unidentata</taxon>
        <taxon>Episquamata</taxon>
        <taxon>Toxicofera</taxon>
        <taxon>Serpentes</taxon>
        <taxon>Colubroidea</taxon>
        <taxon>Viperidae</taxon>
        <taxon>Crotalinae</taxon>
        <taxon>Crotalus</taxon>
    </lineage>
</organism>
<dbReference type="Pfam" id="PF00069">
    <property type="entry name" value="Pkinase"/>
    <property type="match status" value="1"/>
</dbReference>
<dbReference type="InterPro" id="IPR057529">
    <property type="entry name" value="MRCK/ROCK_PH"/>
</dbReference>
<dbReference type="InterPro" id="IPR000095">
    <property type="entry name" value="CRIB_dom"/>
</dbReference>
<feature type="region of interest" description="Disordered" evidence="22">
    <location>
        <begin position="855"/>
        <end position="906"/>
    </location>
</feature>
<keyword evidence="15 20" id="KW-0067">ATP-binding</keyword>
<dbReference type="InterPro" id="IPR001180">
    <property type="entry name" value="CNH_dom"/>
</dbReference>
<comment type="caution">
    <text evidence="29">The sequence shown here is derived from an EMBL/GenBank/DDBJ whole genome shotgun (WGS) entry which is preliminary data.</text>
</comment>
<evidence type="ECO:0000256" key="5">
    <source>
        <dbReference type="ARBA" id="ARBA00012513"/>
    </source>
</evidence>
<comment type="subcellular location">
    <subcellularLocation>
        <location evidence="3">Cell projection</location>
        <location evidence="3">Lamellipodium</location>
    </subcellularLocation>
    <subcellularLocation>
        <location evidence="2">Cytoplasm</location>
    </subcellularLocation>
</comment>
<keyword evidence="9" id="KW-0808">Transferase</keyword>
<dbReference type="PROSITE" id="PS50108">
    <property type="entry name" value="CRIB"/>
    <property type="match status" value="1"/>
</dbReference>
<evidence type="ECO:0000256" key="3">
    <source>
        <dbReference type="ARBA" id="ARBA00004510"/>
    </source>
</evidence>
<dbReference type="SMART" id="SM00233">
    <property type="entry name" value="PH"/>
    <property type="match status" value="1"/>
</dbReference>
<protein>
    <recommendedName>
        <fullName evidence="5">non-specific serine/threonine protein kinase</fullName>
        <ecNumber evidence="5">2.7.11.1</ecNumber>
    </recommendedName>
</protein>
<dbReference type="Pfam" id="PF25346">
    <property type="entry name" value="PH_MRCK"/>
    <property type="match status" value="1"/>
</dbReference>
<evidence type="ECO:0000256" key="1">
    <source>
        <dbReference type="ARBA" id="ARBA00001946"/>
    </source>
</evidence>
<dbReference type="PROSITE" id="PS51285">
    <property type="entry name" value="AGC_KINASE_CTER"/>
    <property type="match status" value="1"/>
</dbReference>
<comment type="catalytic activity">
    <reaction evidence="19">
        <text>L-seryl-[protein] + ATP = O-phospho-L-seryl-[protein] + ADP + H(+)</text>
        <dbReference type="Rhea" id="RHEA:17989"/>
        <dbReference type="Rhea" id="RHEA-COMP:9863"/>
        <dbReference type="Rhea" id="RHEA-COMP:11604"/>
        <dbReference type="ChEBI" id="CHEBI:15378"/>
        <dbReference type="ChEBI" id="CHEBI:29999"/>
        <dbReference type="ChEBI" id="CHEBI:30616"/>
        <dbReference type="ChEBI" id="CHEBI:83421"/>
        <dbReference type="ChEBI" id="CHEBI:456216"/>
        <dbReference type="EC" id="2.7.11.1"/>
    </reaction>
</comment>
<dbReference type="Pfam" id="PF00433">
    <property type="entry name" value="Pkinase_C"/>
    <property type="match status" value="1"/>
</dbReference>
<evidence type="ECO:0000256" key="4">
    <source>
        <dbReference type="ARBA" id="ARBA00005719"/>
    </source>
</evidence>
<evidence type="ECO:0000259" key="28">
    <source>
        <dbReference type="PROSITE" id="PS51285"/>
    </source>
</evidence>
<dbReference type="Gene3D" id="3.30.60.20">
    <property type="match status" value="1"/>
</dbReference>
<dbReference type="CDD" id="cd20866">
    <property type="entry name" value="C1_MRCKgamma"/>
    <property type="match status" value="1"/>
</dbReference>
<dbReference type="PROSITE" id="PS50011">
    <property type="entry name" value="PROTEIN_KINASE_DOM"/>
    <property type="match status" value="1"/>
</dbReference>
<dbReference type="SMART" id="SM00109">
    <property type="entry name" value="C1"/>
    <property type="match status" value="1"/>
</dbReference>